<feature type="compositionally biased region" description="Gly residues" evidence="1">
    <location>
        <begin position="812"/>
        <end position="827"/>
    </location>
</feature>
<proteinExistence type="predicted"/>
<evidence type="ECO:0000313" key="3">
    <source>
        <dbReference type="Proteomes" id="UP000265515"/>
    </source>
</evidence>
<name>A0A388M0Y5_CHABU</name>
<accession>A0A388M0Y5</accession>
<protein>
    <recommendedName>
        <fullName evidence="4">Peptidase A2 domain-containing protein</fullName>
    </recommendedName>
</protein>
<feature type="region of interest" description="Disordered" evidence="1">
    <location>
        <begin position="735"/>
        <end position="840"/>
    </location>
</feature>
<dbReference type="Proteomes" id="UP000265515">
    <property type="component" value="Unassembled WGS sequence"/>
</dbReference>
<dbReference type="AlphaFoldDB" id="A0A388M0Y5"/>
<evidence type="ECO:0000256" key="1">
    <source>
        <dbReference type="SAM" id="MobiDB-lite"/>
    </source>
</evidence>
<organism evidence="2 3">
    <name type="scientific">Chara braunii</name>
    <name type="common">Braun's stonewort</name>
    <dbReference type="NCBI Taxonomy" id="69332"/>
    <lineage>
        <taxon>Eukaryota</taxon>
        <taxon>Viridiplantae</taxon>
        <taxon>Streptophyta</taxon>
        <taxon>Charophyceae</taxon>
        <taxon>Charales</taxon>
        <taxon>Characeae</taxon>
        <taxon>Chara</taxon>
    </lineage>
</organism>
<feature type="compositionally biased region" description="Basic and acidic residues" evidence="1">
    <location>
        <begin position="758"/>
        <end position="769"/>
    </location>
</feature>
<feature type="region of interest" description="Disordered" evidence="1">
    <location>
        <begin position="242"/>
        <end position="309"/>
    </location>
</feature>
<comment type="caution">
    <text evidence="2">The sequence shown here is derived from an EMBL/GenBank/DDBJ whole genome shotgun (WGS) entry which is preliminary data.</text>
</comment>
<feature type="compositionally biased region" description="Basic and acidic residues" evidence="1">
    <location>
        <begin position="276"/>
        <end position="307"/>
    </location>
</feature>
<keyword evidence="3" id="KW-1185">Reference proteome</keyword>
<evidence type="ECO:0008006" key="4">
    <source>
        <dbReference type="Google" id="ProtNLM"/>
    </source>
</evidence>
<gene>
    <name evidence="2" type="ORF">CBR_g46774</name>
</gene>
<dbReference type="EMBL" id="BFEA01000657">
    <property type="protein sequence ID" value="GBG88206.1"/>
    <property type="molecule type" value="Genomic_DNA"/>
</dbReference>
<evidence type="ECO:0000313" key="2">
    <source>
        <dbReference type="EMBL" id="GBG88206.1"/>
    </source>
</evidence>
<dbReference type="Gramene" id="GBG88206">
    <property type="protein sequence ID" value="GBG88206"/>
    <property type="gene ID" value="CBR_g46774"/>
</dbReference>
<feature type="compositionally biased region" description="Polar residues" evidence="1">
    <location>
        <begin position="794"/>
        <end position="807"/>
    </location>
</feature>
<sequence length="989" mass="112749">MSGGPRSEEVVGPSMGKGPVPYLGDGYNHLVGTDFVLQAFRKSLYGNRFLEVSYDYIYGNGWIEILIGATGSISLAEELYPWSVADEEMARYMAYFSKIDPTTSFDISYVVPESMAIQVLNDQEDQRVPDTEVWFLVFSSSPCHLFYDVCPVMHGTLMYEISGGNGDERRNDIKELAKAIQESSAQRDQLPKVDVPLFDGNHASGWAENFEQIASCREWTESEMLQKVKRYCKRAAPTTLPQVRRTRKALSKETAARGTSRQPVEEVLVPDDEENNSDKEDERLRAEDERQVKQRASEQDVEKRKEAVEEEEPRRKKNIYIIPVEKGFDIEQIVDRMLKRLRDLVTLKEFLAASPKICNELKQRLTRRKVMIIKFGDIIPLEANWAPAGTKMNWRCVVTGLLQTHVGQGEFTAVMHDGAEMNIIREKKVMEAGIRINRVDTRFLIGASGSTVFCGMANDVMVSVGRDPRVKDETEELPGSPKFVWEHIRNVVKMSGGNGNERRNDIKELSRVIQESFPQRVQFPKVDVPLFDGNNASGWAEKFEQLASCREWTDAEMLQKVKRYCKVRYKEQLMALVSESKDWAKFKEKLLNKYQLEDQLLDLADLRKVLRRMFGSTRQFLTKFERIARLIPDLSDKDKCIIFLDNFSEVEQREFMKDMQGQYDWQKIKVNILAGNFDQMLYRLLKQRKEYREEEDVNKAKDREVFKTLSDMREIMADMHVERLKMEIMMVKAKGSKRKGKEVVVESSSDSESEEEEPPKKLTKAERKALNQIQGGQGTSKKQGKNGGNGGNDRNAQAQPDQSQPGPSHQKVGGGRGRGRGNFGGRGNWAKDLTFEEEEPRRKKNIYTIPVEKGIDIEQIVDRILGTQRDLVTLKEFLAASPKIRDEIKQRLTRRKIMIVKLGDIIPPEANWAPAGTKMNWRCVVTGLLKVHAGQGEFTALMDDGAETNIVREKEVMEAGIRINRADTGFLIGASGSTVFFGMPSDVMV</sequence>
<reference evidence="2 3" key="1">
    <citation type="journal article" date="2018" name="Cell">
        <title>The Chara Genome: Secondary Complexity and Implications for Plant Terrestrialization.</title>
        <authorList>
            <person name="Nishiyama T."/>
            <person name="Sakayama H."/>
            <person name="Vries J.D."/>
            <person name="Buschmann H."/>
            <person name="Saint-Marcoux D."/>
            <person name="Ullrich K.K."/>
            <person name="Haas F.B."/>
            <person name="Vanderstraeten L."/>
            <person name="Becker D."/>
            <person name="Lang D."/>
            <person name="Vosolsobe S."/>
            <person name="Rombauts S."/>
            <person name="Wilhelmsson P.K.I."/>
            <person name="Janitza P."/>
            <person name="Kern R."/>
            <person name="Heyl A."/>
            <person name="Rumpler F."/>
            <person name="Villalobos L.I.A.C."/>
            <person name="Clay J.M."/>
            <person name="Skokan R."/>
            <person name="Toyoda A."/>
            <person name="Suzuki Y."/>
            <person name="Kagoshima H."/>
            <person name="Schijlen E."/>
            <person name="Tajeshwar N."/>
            <person name="Catarino B."/>
            <person name="Hetherington A.J."/>
            <person name="Saltykova A."/>
            <person name="Bonnot C."/>
            <person name="Breuninger H."/>
            <person name="Symeonidi A."/>
            <person name="Radhakrishnan G.V."/>
            <person name="Van Nieuwerburgh F."/>
            <person name="Deforce D."/>
            <person name="Chang C."/>
            <person name="Karol K.G."/>
            <person name="Hedrich R."/>
            <person name="Ulvskov P."/>
            <person name="Glockner G."/>
            <person name="Delwiche C.F."/>
            <person name="Petrasek J."/>
            <person name="Van de Peer Y."/>
            <person name="Friml J."/>
            <person name="Beilby M."/>
            <person name="Dolan L."/>
            <person name="Kohara Y."/>
            <person name="Sugano S."/>
            <person name="Fujiyama A."/>
            <person name="Delaux P.-M."/>
            <person name="Quint M."/>
            <person name="TheiBen G."/>
            <person name="Hagemann M."/>
            <person name="Harholt J."/>
            <person name="Dunand C."/>
            <person name="Zachgo S."/>
            <person name="Langdale J."/>
            <person name="Maumus F."/>
            <person name="Straeten D.V.D."/>
            <person name="Gould S.B."/>
            <person name="Rensing S.A."/>
        </authorList>
    </citation>
    <scope>NUCLEOTIDE SEQUENCE [LARGE SCALE GENOMIC DNA]</scope>
    <source>
        <strain evidence="2 3">S276</strain>
    </source>
</reference>